<organism evidence="2 3">
    <name type="scientific">Linnemannia elongata AG-77</name>
    <dbReference type="NCBI Taxonomy" id="1314771"/>
    <lineage>
        <taxon>Eukaryota</taxon>
        <taxon>Fungi</taxon>
        <taxon>Fungi incertae sedis</taxon>
        <taxon>Mucoromycota</taxon>
        <taxon>Mortierellomycotina</taxon>
        <taxon>Mortierellomycetes</taxon>
        <taxon>Mortierellales</taxon>
        <taxon>Mortierellaceae</taxon>
        <taxon>Linnemannia</taxon>
    </lineage>
</organism>
<evidence type="ECO:0000313" key="2">
    <source>
        <dbReference type="EMBL" id="OAQ27196.1"/>
    </source>
</evidence>
<reference evidence="2 3" key="1">
    <citation type="submission" date="2016-05" db="EMBL/GenBank/DDBJ databases">
        <title>Genome sequencing reveals origins of a unique bacterial endosymbiosis in the earliest lineages of terrestrial Fungi.</title>
        <authorList>
            <consortium name="DOE Joint Genome Institute"/>
            <person name="Uehling J."/>
            <person name="Gryganskyi A."/>
            <person name="Hameed K."/>
            <person name="Tschaplinski T."/>
            <person name="Misztal P."/>
            <person name="Wu S."/>
            <person name="Desiro A."/>
            <person name="Vande Pol N."/>
            <person name="Du Z.-Y."/>
            <person name="Zienkiewicz A."/>
            <person name="Zienkiewicz K."/>
            <person name="Morin E."/>
            <person name="Tisserant E."/>
            <person name="Splivallo R."/>
            <person name="Hainaut M."/>
            <person name="Henrissat B."/>
            <person name="Ohm R."/>
            <person name="Kuo A."/>
            <person name="Yan J."/>
            <person name="Lipzen A."/>
            <person name="Nolan M."/>
            <person name="Labutti K."/>
            <person name="Barry K."/>
            <person name="Goldstein A."/>
            <person name="Labbe J."/>
            <person name="Schadt C."/>
            <person name="Tuskan G."/>
            <person name="Grigoriev I."/>
            <person name="Martin F."/>
            <person name="Vilgalys R."/>
            <person name="Bonito G."/>
        </authorList>
    </citation>
    <scope>NUCLEOTIDE SEQUENCE [LARGE SCALE GENOMIC DNA]</scope>
    <source>
        <strain evidence="2 3">AG-77</strain>
    </source>
</reference>
<keyword evidence="1" id="KW-0812">Transmembrane</keyword>
<accession>A0A197JRX3</accession>
<keyword evidence="1" id="KW-0472">Membrane</keyword>
<evidence type="ECO:0000256" key="1">
    <source>
        <dbReference type="SAM" id="Phobius"/>
    </source>
</evidence>
<gene>
    <name evidence="2" type="ORF">K457DRAFT_639663</name>
</gene>
<sequence>MCTVHTIITIPSSCHVEWRYSSPLLLLPTFTEFSAHTFFLLTVLPACLTVALSNPNPRICIKGGGERMKRNKQR</sequence>
<proteinExistence type="predicted"/>
<protein>
    <submittedName>
        <fullName evidence="2">Uncharacterized protein</fullName>
    </submittedName>
</protein>
<keyword evidence="1" id="KW-1133">Transmembrane helix</keyword>
<keyword evidence="3" id="KW-1185">Reference proteome</keyword>
<dbReference type="EMBL" id="KV442059">
    <property type="protein sequence ID" value="OAQ27196.1"/>
    <property type="molecule type" value="Genomic_DNA"/>
</dbReference>
<feature type="transmembrane region" description="Helical" evidence="1">
    <location>
        <begin position="33"/>
        <end position="52"/>
    </location>
</feature>
<dbReference type="Proteomes" id="UP000078512">
    <property type="component" value="Unassembled WGS sequence"/>
</dbReference>
<evidence type="ECO:0000313" key="3">
    <source>
        <dbReference type="Proteomes" id="UP000078512"/>
    </source>
</evidence>
<dbReference type="AlphaFoldDB" id="A0A197JRX3"/>
<name>A0A197JRX3_9FUNG</name>